<feature type="domain" description="VanZ-like" evidence="2">
    <location>
        <begin position="77"/>
        <end position="151"/>
    </location>
</feature>
<accession>A0A1K2HH73</accession>
<evidence type="ECO:0000256" key="1">
    <source>
        <dbReference type="SAM" id="Phobius"/>
    </source>
</evidence>
<feature type="transmembrane region" description="Helical" evidence="1">
    <location>
        <begin position="176"/>
        <end position="198"/>
    </location>
</feature>
<feature type="transmembrane region" description="Helical" evidence="1">
    <location>
        <begin position="306"/>
        <end position="328"/>
    </location>
</feature>
<evidence type="ECO:0000313" key="4">
    <source>
        <dbReference type="Proteomes" id="UP000186513"/>
    </source>
</evidence>
<dbReference type="Proteomes" id="UP000186513">
    <property type="component" value="Unassembled WGS sequence"/>
</dbReference>
<feature type="transmembrane region" description="Helical" evidence="1">
    <location>
        <begin position="71"/>
        <end position="93"/>
    </location>
</feature>
<proteinExistence type="predicted"/>
<reference evidence="3 4" key="1">
    <citation type="submission" date="2016-11" db="EMBL/GenBank/DDBJ databases">
        <authorList>
            <person name="Jaros S."/>
            <person name="Januszkiewicz K."/>
            <person name="Wedrychowicz H."/>
        </authorList>
    </citation>
    <scope>NUCLEOTIDE SEQUENCE [LARGE SCALE GENOMIC DNA]</scope>
    <source>
        <strain evidence="3 4">DSM 18899</strain>
    </source>
</reference>
<feature type="transmembrane region" description="Helical" evidence="1">
    <location>
        <begin position="34"/>
        <end position="51"/>
    </location>
</feature>
<dbReference type="STRING" id="1121279.SAMN02745887_01863"/>
<dbReference type="InterPro" id="IPR006976">
    <property type="entry name" value="VanZ-like"/>
</dbReference>
<feature type="transmembrane region" description="Helical" evidence="1">
    <location>
        <begin position="134"/>
        <end position="156"/>
    </location>
</feature>
<keyword evidence="1" id="KW-0472">Membrane</keyword>
<feature type="transmembrane region" description="Helical" evidence="1">
    <location>
        <begin position="252"/>
        <end position="271"/>
    </location>
</feature>
<protein>
    <submittedName>
        <fullName evidence="3">VanZ like family protein</fullName>
    </submittedName>
</protein>
<keyword evidence="1" id="KW-1133">Transmembrane helix</keyword>
<keyword evidence="1" id="KW-0812">Transmembrane</keyword>
<organism evidence="3 4">
    <name type="scientific">Chitinimonas taiwanensis DSM 18899</name>
    <dbReference type="NCBI Taxonomy" id="1121279"/>
    <lineage>
        <taxon>Bacteria</taxon>
        <taxon>Pseudomonadati</taxon>
        <taxon>Pseudomonadota</taxon>
        <taxon>Betaproteobacteria</taxon>
        <taxon>Neisseriales</taxon>
        <taxon>Chitinibacteraceae</taxon>
        <taxon>Chitinimonas</taxon>
    </lineage>
</organism>
<dbReference type="EMBL" id="FPKR01000006">
    <property type="protein sequence ID" value="SFZ76075.1"/>
    <property type="molecule type" value="Genomic_DNA"/>
</dbReference>
<evidence type="ECO:0000313" key="3">
    <source>
        <dbReference type="EMBL" id="SFZ76075.1"/>
    </source>
</evidence>
<gene>
    <name evidence="3" type="ORF">SAMN02745887_01863</name>
</gene>
<dbReference type="OrthoDB" id="9780818at2"/>
<sequence length="386" mass="43083">MEPVGRRDKLRAMPGPLPISYLARASSPSWLGKHFLLAWHAVILVTSLYPFSGWRYTGEPVLAYLGYPLPYYHTLTDNSLNLLAYLPLGYAWALFFRCRWYAPLLALGLGLGLSGSVEFIQQFLPQRIASNLDILYNGAGALCGALLAGLFSKLLIVRNWHVLRQRYFADGAFNDYGLVLLGLWLITQLNPAVPLFGVVVQPQGIPQPWVSPIADALLFLRLLEGLGVTLSFLAVNLLLVSILAHRRHAASGILLLFAVSLLLKALFAGLLLKPSEFLAWVNMNVLLGGVLAWLLLLVLLKLKRRWQALAALVSLMLTQLVEALWPLTATSSHMAALFRWRYGHLRDFNGLTQTLSEVWPWLAAAYLIWRIARDWRRASQPTVLGA</sequence>
<feature type="transmembrane region" description="Helical" evidence="1">
    <location>
        <begin position="277"/>
        <end position="299"/>
    </location>
</feature>
<evidence type="ECO:0000259" key="2">
    <source>
        <dbReference type="Pfam" id="PF04892"/>
    </source>
</evidence>
<feature type="transmembrane region" description="Helical" evidence="1">
    <location>
        <begin position="218"/>
        <end position="240"/>
    </location>
</feature>
<name>A0A1K2HH73_9NEIS</name>
<dbReference type="Pfam" id="PF04892">
    <property type="entry name" value="VanZ"/>
    <property type="match status" value="1"/>
</dbReference>
<feature type="transmembrane region" description="Helical" evidence="1">
    <location>
        <begin position="348"/>
        <end position="369"/>
    </location>
</feature>
<keyword evidence="4" id="KW-1185">Reference proteome</keyword>
<feature type="transmembrane region" description="Helical" evidence="1">
    <location>
        <begin position="100"/>
        <end position="122"/>
    </location>
</feature>
<dbReference type="AlphaFoldDB" id="A0A1K2HH73"/>